<gene>
    <name evidence="1" type="ORF">Cgig2_013885</name>
</gene>
<accession>A0A9Q1GKR8</accession>
<keyword evidence="2" id="KW-1185">Reference proteome</keyword>
<dbReference type="EMBL" id="JAKOGI010003467">
    <property type="protein sequence ID" value="KAJ8420398.1"/>
    <property type="molecule type" value="Genomic_DNA"/>
</dbReference>
<dbReference type="AlphaFoldDB" id="A0A9Q1GKR8"/>
<reference evidence="1" key="1">
    <citation type="submission" date="2022-04" db="EMBL/GenBank/DDBJ databases">
        <title>Carnegiea gigantea Genome sequencing and assembly v2.</title>
        <authorList>
            <person name="Copetti D."/>
            <person name="Sanderson M.J."/>
            <person name="Burquez A."/>
            <person name="Wojciechowski M.F."/>
        </authorList>
    </citation>
    <scope>NUCLEOTIDE SEQUENCE</scope>
    <source>
        <strain evidence="1">SGP5-SGP5p</strain>
        <tissue evidence="1">Aerial part</tissue>
    </source>
</reference>
<dbReference type="Proteomes" id="UP001153076">
    <property type="component" value="Unassembled WGS sequence"/>
</dbReference>
<evidence type="ECO:0000313" key="1">
    <source>
        <dbReference type="EMBL" id="KAJ8420398.1"/>
    </source>
</evidence>
<proteinExistence type="predicted"/>
<protein>
    <submittedName>
        <fullName evidence="1">Uncharacterized protein</fullName>
    </submittedName>
</protein>
<name>A0A9Q1GKR8_9CARY</name>
<sequence length="247" mass="27114">MSWTRESLTPGFALIKLAEGRGVREEAPPATAATAPAALEGVWWPCLAGVRSPDDRLPDCWPALASSTCEGTEAPILLDCPSVLCFLRTRKLTTGLFPQGTREGACRKKFKSMSQEKLREEGHIRSYTIPFWPAGQQGAASPPPAYARQRLPLAQEIRRPAAVRKKSLAKNFSLGSQFNGSRLAFSLLGPLHRLNRLSHEPRDGPRPIVFANIEHKVTGSLSFLSRGFPEGVPNRFPLIPIRNIALT</sequence>
<organism evidence="1 2">
    <name type="scientific">Carnegiea gigantea</name>
    <dbReference type="NCBI Taxonomy" id="171969"/>
    <lineage>
        <taxon>Eukaryota</taxon>
        <taxon>Viridiplantae</taxon>
        <taxon>Streptophyta</taxon>
        <taxon>Embryophyta</taxon>
        <taxon>Tracheophyta</taxon>
        <taxon>Spermatophyta</taxon>
        <taxon>Magnoliopsida</taxon>
        <taxon>eudicotyledons</taxon>
        <taxon>Gunneridae</taxon>
        <taxon>Pentapetalae</taxon>
        <taxon>Caryophyllales</taxon>
        <taxon>Cactineae</taxon>
        <taxon>Cactaceae</taxon>
        <taxon>Cactoideae</taxon>
        <taxon>Echinocereeae</taxon>
        <taxon>Carnegiea</taxon>
    </lineage>
</organism>
<comment type="caution">
    <text evidence="1">The sequence shown here is derived from an EMBL/GenBank/DDBJ whole genome shotgun (WGS) entry which is preliminary data.</text>
</comment>
<evidence type="ECO:0000313" key="2">
    <source>
        <dbReference type="Proteomes" id="UP001153076"/>
    </source>
</evidence>